<evidence type="ECO:0000259" key="4">
    <source>
        <dbReference type="Pfam" id="PF13458"/>
    </source>
</evidence>
<comment type="similarity">
    <text evidence="1">Belongs to the leucine-binding protein family.</text>
</comment>
<keyword evidence="3" id="KW-0472">Membrane</keyword>
<evidence type="ECO:0000256" key="1">
    <source>
        <dbReference type="ARBA" id="ARBA00010062"/>
    </source>
</evidence>
<dbReference type="PANTHER" id="PTHR47151:SF2">
    <property type="entry name" value="AMINO ACID BINDING PROTEIN"/>
    <property type="match status" value="1"/>
</dbReference>
<dbReference type="CDD" id="cd06342">
    <property type="entry name" value="PBP1_ABC_LIVBP-like"/>
    <property type="match status" value="1"/>
</dbReference>
<protein>
    <recommendedName>
        <fullName evidence="4">Leucine-binding protein domain-containing protein</fullName>
    </recommendedName>
</protein>
<keyword evidence="2" id="KW-0732">Signal</keyword>
<accession>A0A1F5X8C7</accession>
<dbReference type="AlphaFoldDB" id="A0A1F5X8C7"/>
<proteinExistence type="inferred from homology"/>
<dbReference type="InterPro" id="IPR028082">
    <property type="entry name" value="Peripla_BP_I"/>
</dbReference>
<dbReference type="InterPro" id="IPR028081">
    <property type="entry name" value="Leu-bd"/>
</dbReference>
<reference evidence="5 6" key="1">
    <citation type="journal article" date="2016" name="Nat. Commun.">
        <title>Thousands of microbial genomes shed light on interconnected biogeochemical processes in an aquifer system.</title>
        <authorList>
            <person name="Anantharaman K."/>
            <person name="Brown C.T."/>
            <person name="Hug L.A."/>
            <person name="Sharon I."/>
            <person name="Castelle C.J."/>
            <person name="Probst A.J."/>
            <person name="Thomas B.C."/>
            <person name="Singh A."/>
            <person name="Wilkins M.J."/>
            <person name="Karaoz U."/>
            <person name="Brodie E.L."/>
            <person name="Williams K.H."/>
            <person name="Hubbard S.S."/>
            <person name="Banfield J.F."/>
        </authorList>
    </citation>
    <scope>NUCLEOTIDE SEQUENCE [LARGE SCALE GENOMIC DNA]</scope>
</reference>
<name>A0A1F5X8C7_9BACT</name>
<dbReference type="SUPFAM" id="SSF53822">
    <property type="entry name" value="Periplasmic binding protein-like I"/>
    <property type="match status" value="1"/>
</dbReference>
<evidence type="ECO:0000313" key="5">
    <source>
        <dbReference type="EMBL" id="OGF84182.1"/>
    </source>
</evidence>
<organism evidence="5 6">
    <name type="scientific">Candidatus Giovannonibacteria bacterium RIFCSPLOWO2_02_44_8</name>
    <dbReference type="NCBI Taxonomy" id="1798355"/>
    <lineage>
        <taxon>Bacteria</taxon>
        <taxon>Candidatus Giovannoniibacteriota</taxon>
    </lineage>
</organism>
<sequence length="404" mass="43346">MDASANFPRPFIYGSIVVALFILLGAAYFLVLQRTSEPATATIVFSGPLALESTKGILQSVQLALDEVNYYAGNISLQLEVFEGGDETGAWDPQKEERNANAAASIENVVAYFGPINSGAAKISMPILNMAGIVQISPATTWPGLTKIGFLPGEPGVFYPTGVRHFVRVSTTDDLQGPAGAQWARDLGFNSVYIFDDGDAYGIGIAQLFEAEAKRRRIEVVGRASISSSSDFDAVAADIAKSNADLVYYGGTTPNGGPELLIAIRSLDIKAAFMGPDGIFEEDFLMRAGNAAEGIYVTSVGIPPEEIKTEDAERYLEKYRSQFNKDPDVFGAMAYDAAKLLIEAIARTGSTDRAKILREVRGTRSYKGLSGTWGFDSNGDTTAKLISGSRVEEGRFTFITDLSG</sequence>
<gene>
    <name evidence="5" type="ORF">A2Z63_02505</name>
</gene>
<evidence type="ECO:0000313" key="6">
    <source>
        <dbReference type="Proteomes" id="UP000178405"/>
    </source>
</evidence>
<dbReference type="Gene3D" id="3.40.50.2300">
    <property type="match status" value="2"/>
</dbReference>
<feature type="domain" description="Leucine-binding protein" evidence="4">
    <location>
        <begin position="45"/>
        <end position="379"/>
    </location>
</feature>
<dbReference type="Pfam" id="PF13458">
    <property type="entry name" value="Peripla_BP_6"/>
    <property type="match status" value="1"/>
</dbReference>
<dbReference type="EMBL" id="MFIH01000055">
    <property type="protein sequence ID" value="OGF84182.1"/>
    <property type="molecule type" value="Genomic_DNA"/>
</dbReference>
<evidence type="ECO:0000256" key="2">
    <source>
        <dbReference type="ARBA" id="ARBA00022729"/>
    </source>
</evidence>
<dbReference type="PANTHER" id="PTHR47151">
    <property type="entry name" value="LEU/ILE/VAL-BINDING ABC TRANSPORTER SUBUNIT"/>
    <property type="match status" value="1"/>
</dbReference>
<dbReference type="Proteomes" id="UP000178405">
    <property type="component" value="Unassembled WGS sequence"/>
</dbReference>
<comment type="caution">
    <text evidence="5">The sequence shown here is derived from an EMBL/GenBank/DDBJ whole genome shotgun (WGS) entry which is preliminary data.</text>
</comment>
<keyword evidence="3" id="KW-0812">Transmembrane</keyword>
<evidence type="ECO:0000256" key="3">
    <source>
        <dbReference type="SAM" id="Phobius"/>
    </source>
</evidence>
<feature type="transmembrane region" description="Helical" evidence="3">
    <location>
        <begin position="12"/>
        <end position="31"/>
    </location>
</feature>
<keyword evidence="3" id="KW-1133">Transmembrane helix</keyword>